<comment type="caution">
    <text evidence="4">The sequence shown here is derived from an EMBL/GenBank/DDBJ whole genome shotgun (WGS) entry which is preliminary data.</text>
</comment>
<keyword evidence="3" id="KW-1133">Transmembrane helix</keyword>
<dbReference type="EMBL" id="RIZI01000152">
    <property type="protein sequence ID" value="RNF64206.1"/>
    <property type="molecule type" value="Genomic_DNA"/>
</dbReference>
<feature type="transmembrane region" description="Helical" evidence="3">
    <location>
        <begin position="39"/>
        <end position="60"/>
    </location>
</feature>
<accession>A0A3M8R6K9</accession>
<evidence type="ECO:0000256" key="1">
    <source>
        <dbReference type="PROSITE-ProRule" id="PRU00339"/>
    </source>
</evidence>
<organism evidence="4">
    <name type="scientific">Acidithiobacillus sulfuriphilus</name>
    <dbReference type="NCBI Taxonomy" id="1867749"/>
    <lineage>
        <taxon>Bacteria</taxon>
        <taxon>Pseudomonadati</taxon>
        <taxon>Pseudomonadota</taxon>
        <taxon>Acidithiobacillia</taxon>
        <taxon>Acidithiobacillales</taxon>
        <taxon>Acidithiobacillaceae</taxon>
        <taxon>Acidithiobacillus</taxon>
    </lineage>
</organism>
<feature type="compositionally biased region" description="Low complexity" evidence="2">
    <location>
        <begin position="148"/>
        <end position="163"/>
    </location>
</feature>
<dbReference type="AlphaFoldDB" id="A0A3M8R6K9"/>
<dbReference type="SMART" id="SM00028">
    <property type="entry name" value="TPR"/>
    <property type="match status" value="2"/>
</dbReference>
<name>A0A3M8R6K9_9PROT</name>
<feature type="region of interest" description="Disordered" evidence="2">
    <location>
        <begin position="10"/>
        <end position="30"/>
    </location>
</feature>
<evidence type="ECO:0000256" key="3">
    <source>
        <dbReference type="SAM" id="Phobius"/>
    </source>
</evidence>
<feature type="compositionally biased region" description="Low complexity" evidence="2">
    <location>
        <begin position="79"/>
        <end position="92"/>
    </location>
</feature>
<sequence length="372" mass="38691">MSLIHDVLRDLDQRRSPAEQGNTVPAALQSPAAGHRPRWVLPLIAGAGLIAASIGFWWLFLPAAHPLYVQNTRGPAHPPATTMATAAPQPGASPLSAPAKQEALGQTPTAAALSAKAARLHALAASAVPGVPLPHPVRTAAPPPPRVASPAARAPLPASRQAPRPSPAEPTSSGWDSSTERALTLYQSAQSLAGVDVGAAREKYQEALRLNPRLVAARLHLAEGLWSAGERNAAMDALRAGLALDPDNAPLTLLQARFLAATEHPAEALAILLALRPAPVGNADYYGMIGTLAQQTGQLPMAQEAFANARLLAPDNIRWQMGMGITLALQGKGAARPYLEQALAAIPAQSGVARYLESLLRNLPGTSSPPSP</sequence>
<keyword evidence="1" id="KW-0802">TPR repeat</keyword>
<dbReference type="InterPro" id="IPR011990">
    <property type="entry name" value="TPR-like_helical_dom_sf"/>
</dbReference>
<proteinExistence type="predicted"/>
<protein>
    <submittedName>
        <fullName evidence="4">Uncharacterized protein</fullName>
    </submittedName>
</protein>
<dbReference type="RefSeq" id="WP_123103132.1">
    <property type="nucleotide sequence ID" value="NZ_CP127527.1"/>
</dbReference>
<gene>
    <name evidence="4" type="ORF">EC580_05935</name>
</gene>
<reference evidence="4" key="1">
    <citation type="submission" date="2018-10" db="EMBL/GenBank/DDBJ databases">
        <title>Acidithiobacillus sulfuriphilus sp. nov.: an extremely acidophilic sulfur-oxidizing chemolithotroph isolated from a neutral pH environment.</title>
        <authorList>
            <person name="Falagan C."/>
            <person name="Moya-Beltran A."/>
            <person name="Quatrini R."/>
            <person name="Johnson D.B."/>
        </authorList>
    </citation>
    <scope>NUCLEOTIDE SEQUENCE [LARGE SCALE GENOMIC DNA]</scope>
    <source>
        <strain evidence="4">CJ-2</strain>
    </source>
</reference>
<dbReference type="PROSITE" id="PS50005">
    <property type="entry name" value="TPR"/>
    <property type="match status" value="1"/>
</dbReference>
<feature type="region of interest" description="Disordered" evidence="2">
    <location>
        <begin position="131"/>
        <end position="178"/>
    </location>
</feature>
<dbReference type="InterPro" id="IPR019734">
    <property type="entry name" value="TPR_rpt"/>
</dbReference>
<evidence type="ECO:0000256" key="2">
    <source>
        <dbReference type="SAM" id="MobiDB-lite"/>
    </source>
</evidence>
<dbReference type="Pfam" id="PF14559">
    <property type="entry name" value="TPR_19"/>
    <property type="match status" value="1"/>
</dbReference>
<keyword evidence="3" id="KW-0812">Transmembrane</keyword>
<feature type="compositionally biased region" description="Pro residues" evidence="2">
    <location>
        <begin position="131"/>
        <end position="147"/>
    </location>
</feature>
<feature type="region of interest" description="Disordered" evidence="2">
    <location>
        <begin position="76"/>
        <end position="97"/>
    </location>
</feature>
<feature type="repeat" description="TPR" evidence="1">
    <location>
        <begin position="283"/>
        <end position="316"/>
    </location>
</feature>
<keyword evidence="3" id="KW-0472">Membrane</keyword>
<dbReference type="Gene3D" id="1.25.40.10">
    <property type="entry name" value="Tetratricopeptide repeat domain"/>
    <property type="match status" value="1"/>
</dbReference>
<dbReference type="SUPFAM" id="SSF48452">
    <property type="entry name" value="TPR-like"/>
    <property type="match status" value="1"/>
</dbReference>
<evidence type="ECO:0000313" key="4">
    <source>
        <dbReference type="EMBL" id="RNF64206.1"/>
    </source>
</evidence>
<dbReference type="OrthoDB" id="5406098at2"/>